<reference evidence="12" key="1">
    <citation type="submission" date="2020-11" db="EMBL/GenBank/DDBJ databases">
        <authorList>
            <person name="Tran Van P."/>
        </authorList>
    </citation>
    <scope>NUCLEOTIDE SEQUENCE</scope>
</reference>
<dbReference type="EMBL" id="OC918295">
    <property type="protein sequence ID" value="CAD7649104.1"/>
    <property type="molecule type" value="Genomic_DNA"/>
</dbReference>
<evidence type="ECO:0000256" key="7">
    <source>
        <dbReference type="ARBA" id="ARBA00068739"/>
    </source>
</evidence>
<evidence type="ECO:0000256" key="9">
    <source>
        <dbReference type="RuleBase" id="RU000682"/>
    </source>
</evidence>
<evidence type="ECO:0000313" key="12">
    <source>
        <dbReference type="EMBL" id="CAD7649104.1"/>
    </source>
</evidence>
<comment type="function">
    <text evidence="6">Required to establish the unique cell identity of photoreceptors R2 and R5 and consequently for ommatidial assembly in the developing eye imaginal disk. Repression of expression in R8 photoreceptor by senseless (sens) is an essential mechanism of R8 cell fate determination.</text>
</comment>
<dbReference type="Gene3D" id="1.10.10.60">
    <property type="entry name" value="Homeodomain-like"/>
    <property type="match status" value="1"/>
</dbReference>
<protein>
    <recommendedName>
        <fullName evidence="7">Homeobox protein rough</fullName>
    </recommendedName>
</protein>
<name>A0A7R9QLW8_9ACAR</name>
<sequence length="493" mass="55467">MNDTIVSPRDINQELCDEHRYYSLTIMLNTDMSGHCDPSADQTAFQPYLLNENEDNKSVKTVKTVSNSRLNEHTIEKLLNSPSTSSSSMSPLTTTNPLPSSVVLSQFSKSQLPIDIIAQTLWLQHQQLHHKLNSTNNLALFTLNGKSLRFSLRSIGAKDDNRVIVRFRDAFKAHSLKANVYRTRLYWQRFKCFRCSNLQDFTHSEVFPALIYFKHYNKHLLKLSQSPAQLRRYLLPQQRQNRGPRRQRTTFTHEQTLRLEMEYHVSEYITRGKRFQLAELLDLSENQIKIWFQNRRAKDKRIEKAIVEQQYRSVFITISSQHPMSSQSLPLLFIQISVESHIHPTLECVQLLHLVTPPAPPPPPPQPNPPSSPITDESRLVTIDSTPPIPPASPKGGTFATTPVTVPDNPSMGRPVPDNPGRPPPPVAEALSPPPPNPPNPPPPLPPPAPPPPPANPPSPPSPPNPPNAPNPPPPPSPPPPNRFPIRGINKNK</sequence>
<feature type="compositionally biased region" description="Pro residues" evidence="10">
    <location>
        <begin position="417"/>
        <end position="483"/>
    </location>
</feature>
<evidence type="ECO:0000256" key="6">
    <source>
        <dbReference type="ARBA" id="ARBA00056641"/>
    </source>
</evidence>
<dbReference type="EMBL" id="CAJPVJ010003470">
    <property type="protein sequence ID" value="CAG2167602.1"/>
    <property type="molecule type" value="Genomic_DNA"/>
</dbReference>
<gene>
    <name evidence="12" type="ORF">ONB1V03_LOCUS7099</name>
</gene>
<dbReference type="SUPFAM" id="SSF46689">
    <property type="entry name" value="Homeodomain-like"/>
    <property type="match status" value="1"/>
</dbReference>
<dbReference type="Proteomes" id="UP000728032">
    <property type="component" value="Unassembled WGS sequence"/>
</dbReference>
<dbReference type="InterPro" id="IPR017970">
    <property type="entry name" value="Homeobox_CS"/>
</dbReference>
<dbReference type="SMART" id="SM00389">
    <property type="entry name" value="HOX"/>
    <property type="match status" value="1"/>
</dbReference>
<dbReference type="PRINTS" id="PR00024">
    <property type="entry name" value="HOMEOBOX"/>
</dbReference>
<feature type="DNA-binding region" description="Homeobox" evidence="8">
    <location>
        <begin position="244"/>
        <end position="303"/>
    </location>
</feature>
<dbReference type="GO" id="GO:0048663">
    <property type="term" value="P:neuron fate commitment"/>
    <property type="evidence" value="ECO:0007669"/>
    <property type="project" value="UniProtKB-ARBA"/>
</dbReference>
<dbReference type="PANTHER" id="PTHR45664:SF19">
    <property type="entry name" value="AGAP002372-PA"/>
    <property type="match status" value="1"/>
</dbReference>
<dbReference type="CDD" id="cd00086">
    <property type="entry name" value="homeodomain"/>
    <property type="match status" value="1"/>
</dbReference>
<dbReference type="Pfam" id="PF00046">
    <property type="entry name" value="Homeodomain"/>
    <property type="match status" value="1"/>
</dbReference>
<dbReference type="AlphaFoldDB" id="A0A7R9QLW8"/>
<dbReference type="FunFam" id="1.10.10.60:FF:000417">
    <property type="entry name" value="Even-skipped homeobox 1"/>
    <property type="match status" value="1"/>
</dbReference>
<evidence type="ECO:0000256" key="4">
    <source>
        <dbReference type="ARBA" id="ARBA00023155"/>
    </source>
</evidence>
<evidence type="ECO:0000256" key="3">
    <source>
        <dbReference type="ARBA" id="ARBA00023125"/>
    </source>
</evidence>
<comment type="subcellular location">
    <subcellularLocation>
        <location evidence="1 8 9">Nucleus</location>
    </subcellularLocation>
</comment>
<dbReference type="GO" id="GO:0005634">
    <property type="term" value="C:nucleus"/>
    <property type="evidence" value="ECO:0007669"/>
    <property type="project" value="UniProtKB-SubCell"/>
</dbReference>
<accession>A0A7R9QLW8</accession>
<keyword evidence="13" id="KW-1185">Reference proteome</keyword>
<evidence type="ECO:0000259" key="11">
    <source>
        <dbReference type="PROSITE" id="PS50071"/>
    </source>
</evidence>
<feature type="compositionally biased region" description="Pro residues" evidence="10">
    <location>
        <begin position="357"/>
        <end position="372"/>
    </location>
</feature>
<organism evidence="12">
    <name type="scientific">Oppiella nova</name>
    <dbReference type="NCBI Taxonomy" id="334625"/>
    <lineage>
        <taxon>Eukaryota</taxon>
        <taxon>Metazoa</taxon>
        <taxon>Ecdysozoa</taxon>
        <taxon>Arthropoda</taxon>
        <taxon>Chelicerata</taxon>
        <taxon>Arachnida</taxon>
        <taxon>Acari</taxon>
        <taxon>Acariformes</taxon>
        <taxon>Sarcoptiformes</taxon>
        <taxon>Oribatida</taxon>
        <taxon>Brachypylina</taxon>
        <taxon>Oppioidea</taxon>
        <taxon>Oppiidae</taxon>
        <taxon>Oppiella</taxon>
    </lineage>
</organism>
<dbReference type="InterPro" id="IPR020479">
    <property type="entry name" value="HD_metazoa"/>
</dbReference>
<evidence type="ECO:0000256" key="2">
    <source>
        <dbReference type="ARBA" id="ARBA00022473"/>
    </source>
</evidence>
<keyword evidence="5 8" id="KW-0539">Nucleus</keyword>
<evidence type="ECO:0000256" key="5">
    <source>
        <dbReference type="ARBA" id="ARBA00023242"/>
    </source>
</evidence>
<feature type="region of interest" description="Disordered" evidence="10">
    <location>
        <begin position="357"/>
        <end position="493"/>
    </location>
</feature>
<dbReference type="PROSITE" id="PS00027">
    <property type="entry name" value="HOMEOBOX_1"/>
    <property type="match status" value="1"/>
</dbReference>
<evidence type="ECO:0000313" key="13">
    <source>
        <dbReference type="Proteomes" id="UP000728032"/>
    </source>
</evidence>
<dbReference type="GO" id="GO:0000978">
    <property type="term" value="F:RNA polymerase II cis-regulatory region sequence-specific DNA binding"/>
    <property type="evidence" value="ECO:0007669"/>
    <property type="project" value="TreeGrafter"/>
</dbReference>
<keyword evidence="3 8" id="KW-0238">DNA-binding</keyword>
<dbReference type="InterPro" id="IPR009057">
    <property type="entry name" value="Homeodomain-like_sf"/>
</dbReference>
<dbReference type="OrthoDB" id="6159439at2759"/>
<evidence type="ECO:0000256" key="1">
    <source>
        <dbReference type="ARBA" id="ARBA00004123"/>
    </source>
</evidence>
<proteinExistence type="predicted"/>
<evidence type="ECO:0000256" key="10">
    <source>
        <dbReference type="SAM" id="MobiDB-lite"/>
    </source>
</evidence>
<keyword evidence="2" id="KW-0217">Developmental protein</keyword>
<dbReference type="InterPro" id="IPR001356">
    <property type="entry name" value="HD"/>
</dbReference>
<dbReference type="GO" id="GO:0000981">
    <property type="term" value="F:DNA-binding transcription factor activity, RNA polymerase II-specific"/>
    <property type="evidence" value="ECO:0007669"/>
    <property type="project" value="InterPro"/>
</dbReference>
<feature type="domain" description="Homeobox" evidence="11">
    <location>
        <begin position="242"/>
        <end position="302"/>
    </location>
</feature>
<dbReference type="PROSITE" id="PS50071">
    <property type="entry name" value="HOMEOBOX_2"/>
    <property type="match status" value="1"/>
</dbReference>
<evidence type="ECO:0000256" key="8">
    <source>
        <dbReference type="PROSITE-ProRule" id="PRU00108"/>
    </source>
</evidence>
<keyword evidence="4 8" id="KW-0371">Homeobox</keyword>
<dbReference type="PANTHER" id="PTHR45664">
    <property type="entry name" value="PROTEIN ZERKNUELLT 1-RELATED"/>
    <property type="match status" value="1"/>
</dbReference>